<keyword evidence="3" id="KW-0268">Exocytosis</keyword>
<evidence type="ECO:0000313" key="7">
    <source>
        <dbReference type="RefSeq" id="XP_019708028.1"/>
    </source>
</evidence>
<dbReference type="RefSeq" id="XP_019708031.1">
    <property type="nucleotide sequence ID" value="XM_019852472.2"/>
</dbReference>
<dbReference type="PANTHER" id="PTHR12542:SF142">
    <property type="entry name" value="EXOCYST SUBUNIT EXO70 FAMILY PROTEIN"/>
    <property type="match status" value="1"/>
</dbReference>
<dbReference type="AlphaFoldDB" id="A0A6J0PM35"/>
<evidence type="ECO:0000313" key="6">
    <source>
        <dbReference type="RefSeq" id="XP_010927725.1"/>
    </source>
</evidence>
<protein>
    <recommendedName>
        <fullName evidence="3">Exocyst subunit Exo70 family protein</fullName>
    </recommendedName>
</protein>
<dbReference type="InterPro" id="IPR016159">
    <property type="entry name" value="Cullin_repeat-like_dom_sf"/>
</dbReference>
<dbReference type="GO" id="GO:0006887">
    <property type="term" value="P:exocytosis"/>
    <property type="evidence" value="ECO:0007669"/>
    <property type="project" value="UniProtKB-KW"/>
</dbReference>
<dbReference type="GO" id="GO:0015031">
    <property type="term" value="P:protein transport"/>
    <property type="evidence" value="ECO:0007669"/>
    <property type="project" value="UniProtKB-KW"/>
</dbReference>
<keyword evidence="5" id="KW-1185">Reference proteome</keyword>
<reference evidence="6 7" key="1">
    <citation type="submission" date="2025-04" db="UniProtKB">
        <authorList>
            <consortium name="RefSeq"/>
        </authorList>
    </citation>
    <scope>IDENTIFICATION</scope>
</reference>
<dbReference type="RefSeq" id="XP_010927725.1">
    <property type="nucleotide sequence ID" value="XM_010929423.3"/>
</dbReference>
<dbReference type="GO" id="GO:0000145">
    <property type="term" value="C:exocyst"/>
    <property type="evidence" value="ECO:0007669"/>
    <property type="project" value="InterPro"/>
</dbReference>
<dbReference type="OrthoDB" id="1922221at2759"/>
<name>A0A6J0PM35_ELAGV</name>
<evidence type="ECO:0000259" key="4">
    <source>
        <dbReference type="Pfam" id="PF03081"/>
    </source>
</evidence>
<dbReference type="RefSeq" id="XP_019708029.1">
    <property type="nucleotide sequence ID" value="XM_019852470.2"/>
</dbReference>
<keyword evidence="3" id="KW-0653">Protein transport</keyword>
<dbReference type="RefSeq" id="XP_019708028.1">
    <property type="nucleotide sequence ID" value="XM_019852469.2"/>
</dbReference>
<gene>
    <name evidence="6 7 8 9" type="primary">LOC105049685</name>
</gene>
<dbReference type="Pfam" id="PF03081">
    <property type="entry name" value="Exo70_C"/>
    <property type="match status" value="1"/>
</dbReference>
<dbReference type="RefSeq" id="XP_073117784.1">
    <property type="nucleotide sequence ID" value="XM_073261683.1"/>
</dbReference>
<dbReference type="GO" id="GO:0005546">
    <property type="term" value="F:phosphatidylinositol-4,5-bisphosphate binding"/>
    <property type="evidence" value="ECO:0007669"/>
    <property type="project" value="InterPro"/>
</dbReference>
<dbReference type="InterPro" id="IPR004140">
    <property type="entry name" value="Exo70"/>
</dbReference>
<dbReference type="Proteomes" id="UP000504607">
    <property type="component" value="Chromosome 8"/>
</dbReference>
<sequence>MATATAANTDGPEKWIAKAQHIVESPVTSTSVEEDMLFGHDLHLSSKPDSTASAAADDDERSKAKVHLDAAEKVILQSDPSIPGFLTAVSDGKYLSAVDEIIRLSCGGVDGGVHGRATSLLETAMSRLRIEFSHLITTVHSPNLDADRRFSRSLSVSLPSRSSELTEDFSTSMEEERHAVEVRGWYSLSDEQTFNLIPFEVISDLKEIADRMIAGGYQQELCEAYISACRNLLNNFLSVRDVDQLIIEDAQAMDFEILSSQARNWFRRSKLFVTDVLPRVRELCDRIFEDSDELKEESFRKATKGLALQQFNHGAVIVTRLQSPASVFLMLNMYEDLIDLQASFWGDSQEFICGEVEEIFERLEKMVRETLAEFEVAIRSRKLSKPRQSGQIDPMVSYGMTYITTLVGYSSTLNLLLHDDGIDGGDNSVRGESMTPFGQRMHVFMSYIELRIQEICTFYKDDDGLKYIFLMNNVLHMVLTVEDSGLKAQLGDDWVRTRHRQIQQYATCYLRASWSKPLSYLKIDGLLLGHEGSSSVIVAVKGRFKKFNLAFEEIWSTQTAWIVPDPQLREDLRLLILMTVIPGYRTFLGITYCQLGAILKPSKYLKYTPEDLENYLSDLFEGTSEKSNHLRRKLGS</sequence>
<dbReference type="PANTHER" id="PTHR12542">
    <property type="entry name" value="EXOCYST COMPLEX PROTEIN EXO70"/>
    <property type="match status" value="1"/>
</dbReference>
<organism evidence="5 8">
    <name type="scientific">Elaeis guineensis var. tenera</name>
    <name type="common">Oil palm</name>
    <dbReference type="NCBI Taxonomy" id="51953"/>
    <lineage>
        <taxon>Eukaryota</taxon>
        <taxon>Viridiplantae</taxon>
        <taxon>Streptophyta</taxon>
        <taxon>Embryophyta</taxon>
        <taxon>Tracheophyta</taxon>
        <taxon>Spermatophyta</taxon>
        <taxon>Magnoliopsida</taxon>
        <taxon>Liliopsida</taxon>
        <taxon>Arecaceae</taxon>
        <taxon>Arecoideae</taxon>
        <taxon>Cocoseae</taxon>
        <taxon>Elaeidinae</taxon>
        <taxon>Elaeis</taxon>
    </lineage>
</organism>
<evidence type="ECO:0000256" key="3">
    <source>
        <dbReference type="RuleBase" id="RU365026"/>
    </source>
</evidence>
<dbReference type="InterPro" id="IPR046364">
    <property type="entry name" value="Exo70_C"/>
</dbReference>
<dbReference type="KEGG" id="egu:105049685"/>
<evidence type="ECO:0000256" key="1">
    <source>
        <dbReference type="ARBA" id="ARBA00006756"/>
    </source>
</evidence>
<comment type="function">
    <text evidence="3">Component of the exocyst complex.</text>
</comment>
<evidence type="ECO:0000313" key="8">
    <source>
        <dbReference type="RefSeq" id="XP_019708029.1"/>
    </source>
</evidence>
<evidence type="ECO:0000256" key="2">
    <source>
        <dbReference type="ARBA" id="ARBA00022448"/>
    </source>
</evidence>
<dbReference type="SUPFAM" id="SSF74788">
    <property type="entry name" value="Cullin repeat-like"/>
    <property type="match status" value="1"/>
</dbReference>
<evidence type="ECO:0000313" key="9">
    <source>
        <dbReference type="RefSeq" id="XP_019708031.1"/>
    </source>
</evidence>
<proteinExistence type="inferred from homology"/>
<evidence type="ECO:0000313" key="5">
    <source>
        <dbReference type="Proteomes" id="UP000504607"/>
    </source>
</evidence>
<dbReference type="GeneID" id="105049685"/>
<dbReference type="Gene3D" id="1.20.1280.170">
    <property type="entry name" value="Exocyst complex component Exo70"/>
    <property type="match status" value="1"/>
</dbReference>
<feature type="domain" description="Exocyst complex subunit Exo70 C-terminal" evidence="4">
    <location>
        <begin position="263"/>
        <end position="618"/>
    </location>
</feature>
<accession>A0A6J0PM35</accession>
<comment type="similarity">
    <text evidence="1 3">Belongs to the EXO70 family.</text>
</comment>
<keyword evidence="2 3" id="KW-0813">Transport</keyword>